<dbReference type="PROSITE" id="PS51720">
    <property type="entry name" value="G_AIG1"/>
    <property type="match status" value="1"/>
</dbReference>
<feature type="domain" description="AIG1-type G" evidence="5">
    <location>
        <begin position="12"/>
        <end position="210"/>
    </location>
</feature>
<sequence length="315" mass="36484">MAVSKEPTMYNNEEIRIVMVGKTGAGKSATGNTILGKEEFKSMFSFKSVTEGCAKAYGELDGQKVSVIDTPGLFDTNTDEETTRANIVRCMAYASPGPHIFLIVIKLGRFTEEEKKVVEKIQKIFGEEANKYSMVLFTHGDQLRGQPIEEILKGSKELQELVAKCNGQYHVFDNNLSDSSQVTELLNKIRKITEKNRGNHYTTEMFQKAERAIEEEKQRILKEKEEQMCKEREELMRKIEKKNQKMMRERADLEREAQLVEARVKEMEGEIKRLREEHEIKARREAENRPPLLKYLMEILQIGLELFRVYKGQSY</sequence>
<evidence type="ECO:0000313" key="6">
    <source>
        <dbReference type="Ensembl" id="ENSLBEP00000026452.1"/>
    </source>
</evidence>
<dbReference type="CDD" id="cd01852">
    <property type="entry name" value="AIG1"/>
    <property type="match status" value="1"/>
</dbReference>
<keyword evidence="2" id="KW-0547">Nucleotide-binding</keyword>
<dbReference type="InterPro" id="IPR045058">
    <property type="entry name" value="GIMA/IAN/Toc"/>
</dbReference>
<dbReference type="PANTHER" id="PTHR10903:SF112">
    <property type="entry name" value="SI:CH211-113E8.5"/>
    <property type="match status" value="1"/>
</dbReference>
<dbReference type="Pfam" id="PF04548">
    <property type="entry name" value="AIG1"/>
    <property type="match status" value="1"/>
</dbReference>
<name>A0A3Q3G1T3_9LABR</name>
<reference evidence="6" key="2">
    <citation type="submission" date="2025-09" db="UniProtKB">
        <authorList>
            <consortium name="Ensembl"/>
        </authorList>
    </citation>
    <scope>IDENTIFICATION</scope>
</reference>
<dbReference type="SUPFAM" id="SSF52540">
    <property type="entry name" value="P-loop containing nucleoside triphosphate hydrolases"/>
    <property type="match status" value="1"/>
</dbReference>
<evidence type="ECO:0000256" key="4">
    <source>
        <dbReference type="SAM" id="Coils"/>
    </source>
</evidence>
<dbReference type="InterPro" id="IPR027417">
    <property type="entry name" value="P-loop_NTPase"/>
</dbReference>
<evidence type="ECO:0000259" key="5">
    <source>
        <dbReference type="PROSITE" id="PS51720"/>
    </source>
</evidence>
<evidence type="ECO:0000256" key="1">
    <source>
        <dbReference type="ARBA" id="ARBA00008535"/>
    </source>
</evidence>
<protein>
    <recommendedName>
        <fullName evidence="5">AIG1-type G domain-containing protein</fullName>
    </recommendedName>
</protein>
<dbReference type="AlphaFoldDB" id="A0A3Q3G1T3"/>
<organism evidence="6 7">
    <name type="scientific">Labrus bergylta</name>
    <name type="common">ballan wrasse</name>
    <dbReference type="NCBI Taxonomy" id="56723"/>
    <lineage>
        <taxon>Eukaryota</taxon>
        <taxon>Metazoa</taxon>
        <taxon>Chordata</taxon>
        <taxon>Craniata</taxon>
        <taxon>Vertebrata</taxon>
        <taxon>Euteleostomi</taxon>
        <taxon>Actinopterygii</taxon>
        <taxon>Neopterygii</taxon>
        <taxon>Teleostei</taxon>
        <taxon>Neoteleostei</taxon>
        <taxon>Acanthomorphata</taxon>
        <taxon>Eupercaria</taxon>
        <taxon>Labriformes</taxon>
        <taxon>Labridae</taxon>
        <taxon>Labrus</taxon>
    </lineage>
</organism>
<dbReference type="Ensembl" id="ENSLBET00000027750.1">
    <property type="protein sequence ID" value="ENSLBEP00000026452.1"/>
    <property type="gene ID" value="ENSLBEG00000020152.1"/>
</dbReference>
<dbReference type="Gene3D" id="3.40.50.300">
    <property type="entry name" value="P-loop containing nucleotide triphosphate hydrolases"/>
    <property type="match status" value="1"/>
</dbReference>
<evidence type="ECO:0000256" key="3">
    <source>
        <dbReference type="ARBA" id="ARBA00023134"/>
    </source>
</evidence>
<dbReference type="GO" id="GO:0005525">
    <property type="term" value="F:GTP binding"/>
    <property type="evidence" value="ECO:0007669"/>
    <property type="project" value="UniProtKB-KW"/>
</dbReference>
<accession>A0A3Q3G1T3</accession>
<reference evidence="6" key="1">
    <citation type="submission" date="2025-08" db="UniProtKB">
        <authorList>
            <consortium name="Ensembl"/>
        </authorList>
    </citation>
    <scope>IDENTIFICATION</scope>
</reference>
<dbReference type="InterPro" id="IPR006703">
    <property type="entry name" value="G_AIG1"/>
</dbReference>
<feature type="coiled-coil region" evidence="4">
    <location>
        <begin position="206"/>
        <end position="284"/>
    </location>
</feature>
<dbReference type="GeneTree" id="ENSGT01120000271858"/>
<evidence type="ECO:0000313" key="7">
    <source>
        <dbReference type="Proteomes" id="UP000261660"/>
    </source>
</evidence>
<evidence type="ECO:0000256" key="2">
    <source>
        <dbReference type="ARBA" id="ARBA00022741"/>
    </source>
</evidence>
<proteinExistence type="inferred from homology"/>
<keyword evidence="4" id="KW-0175">Coiled coil</keyword>
<keyword evidence="3" id="KW-0342">GTP-binding</keyword>
<dbReference type="Proteomes" id="UP000261660">
    <property type="component" value="Unplaced"/>
</dbReference>
<dbReference type="PANTHER" id="PTHR10903">
    <property type="entry name" value="GTPASE, IMAP FAMILY MEMBER-RELATED"/>
    <property type="match status" value="1"/>
</dbReference>
<dbReference type="FunFam" id="3.40.50.300:FF:000366">
    <property type="entry name" value="GTPase, IMAP family member 2"/>
    <property type="match status" value="1"/>
</dbReference>
<comment type="similarity">
    <text evidence="1">Belongs to the TRAFAC class TrmE-Era-EngA-EngB-Septin-like GTPase superfamily. AIG1/Toc34/Toc159-like paraseptin GTPase family. IAN subfamily.</text>
</comment>
<keyword evidence="7" id="KW-1185">Reference proteome</keyword>